<protein>
    <submittedName>
        <fullName evidence="2">Uncharacterized protein</fullName>
    </submittedName>
</protein>
<dbReference type="GO" id="GO:0030570">
    <property type="term" value="F:pectate lyase activity"/>
    <property type="evidence" value="ECO:0007669"/>
    <property type="project" value="InterPro"/>
</dbReference>
<proteinExistence type="predicted"/>
<comment type="caution">
    <text evidence="2">The sequence shown here is derived from an EMBL/GenBank/DDBJ whole genome shotgun (WGS) entry which is preliminary data.</text>
</comment>
<evidence type="ECO:0000256" key="1">
    <source>
        <dbReference type="ARBA" id="ARBA00022729"/>
    </source>
</evidence>
<dbReference type="Proteomes" id="UP001415857">
    <property type="component" value="Unassembled WGS sequence"/>
</dbReference>
<dbReference type="PANTHER" id="PTHR31683">
    <property type="entry name" value="PECTATE LYASE 18-RELATED"/>
    <property type="match status" value="1"/>
</dbReference>
<dbReference type="InterPro" id="IPR045032">
    <property type="entry name" value="PEL"/>
</dbReference>
<dbReference type="EMBL" id="JBBPBK010000015">
    <property type="protein sequence ID" value="KAK9269529.1"/>
    <property type="molecule type" value="Genomic_DNA"/>
</dbReference>
<dbReference type="InterPro" id="IPR011050">
    <property type="entry name" value="Pectin_lyase_fold/virulence"/>
</dbReference>
<dbReference type="SUPFAM" id="SSF51126">
    <property type="entry name" value="Pectin lyase-like"/>
    <property type="match status" value="1"/>
</dbReference>
<evidence type="ECO:0000313" key="3">
    <source>
        <dbReference type="Proteomes" id="UP001415857"/>
    </source>
</evidence>
<dbReference type="PANTHER" id="PTHR31683:SF18">
    <property type="entry name" value="PECTATE LYASE 21-RELATED"/>
    <property type="match status" value="1"/>
</dbReference>
<evidence type="ECO:0000313" key="2">
    <source>
        <dbReference type="EMBL" id="KAK9269529.1"/>
    </source>
</evidence>
<sequence>MYTLVGKCMQLGEVQIQQSIAQGNVFIASDDTSLKELTKHERPLGEAGWRNWNWRSDGDMMLNGAFFTPSGQATPASYAEASSMVARPASFLTIIAPSAEVLNCTIGYQS</sequence>
<keyword evidence="3" id="KW-1185">Reference proteome</keyword>
<dbReference type="AlphaFoldDB" id="A0AAP0NE10"/>
<gene>
    <name evidence="2" type="ORF">L1049_001305</name>
</gene>
<dbReference type="PRINTS" id="PR00807">
    <property type="entry name" value="AMBALLERGEN"/>
</dbReference>
<name>A0AAP0NE10_LIQFO</name>
<keyword evidence="1" id="KW-0732">Signal</keyword>
<organism evidence="2 3">
    <name type="scientific">Liquidambar formosana</name>
    <name type="common">Formosan gum</name>
    <dbReference type="NCBI Taxonomy" id="63359"/>
    <lineage>
        <taxon>Eukaryota</taxon>
        <taxon>Viridiplantae</taxon>
        <taxon>Streptophyta</taxon>
        <taxon>Embryophyta</taxon>
        <taxon>Tracheophyta</taxon>
        <taxon>Spermatophyta</taxon>
        <taxon>Magnoliopsida</taxon>
        <taxon>eudicotyledons</taxon>
        <taxon>Gunneridae</taxon>
        <taxon>Pentapetalae</taxon>
        <taxon>Saxifragales</taxon>
        <taxon>Altingiaceae</taxon>
        <taxon>Liquidambar</taxon>
    </lineage>
</organism>
<accession>A0AAP0NE10</accession>
<dbReference type="InterPro" id="IPR018082">
    <property type="entry name" value="AmbAllergen"/>
</dbReference>
<dbReference type="Gene3D" id="2.160.20.10">
    <property type="entry name" value="Single-stranded right-handed beta-helix, Pectin lyase-like"/>
    <property type="match status" value="1"/>
</dbReference>
<dbReference type="InterPro" id="IPR012334">
    <property type="entry name" value="Pectin_lyas_fold"/>
</dbReference>
<reference evidence="2 3" key="1">
    <citation type="journal article" date="2024" name="Plant J.">
        <title>Genome sequences and population genomics reveal climatic adaptation and genomic divergence between two closely related sweetgum species.</title>
        <authorList>
            <person name="Xu W.Q."/>
            <person name="Ren C.Q."/>
            <person name="Zhang X.Y."/>
            <person name="Comes H.P."/>
            <person name="Liu X.H."/>
            <person name="Li Y.G."/>
            <person name="Kettle C.J."/>
            <person name="Jalonen R."/>
            <person name="Gaisberger H."/>
            <person name="Ma Y.Z."/>
            <person name="Qiu Y.X."/>
        </authorList>
    </citation>
    <scope>NUCLEOTIDE SEQUENCE [LARGE SCALE GENOMIC DNA]</scope>
    <source>
        <strain evidence="2">Hangzhou</strain>
    </source>
</reference>